<keyword evidence="4" id="KW-1185">Reference proteome</keyword>
<keyword evidence="2" id="KW-0812">Transmembrane</keyword>
<accession>A0A8H6JPJ9</accession>
<keyword evidence="2" id="KW-0472">Membrane</keyword>
<protein>
    <submittedName>
        <fullName evidence="3">Uncharacterized protein</fullName>
    </submittedName>
</protein>
<feature type="region of interest" description="Disordered" evidence="1">
    <location>
        <begin position="1"/>
        <end position="28"/>
    </location>
</feature>
<dbReference type="PANTHER" id="PTHR37048">
    <property type="entry name" value="QUESTIONABLE PROTEIN"/>
    <property type="match status" value="1"/>
</dbReference>
<evidence type="ECO:0000256" key="2">
    <source>
        <dbReference type="SAM" id="Phobius"/>
    </source>
</evidence>
<gene>
    <name evidence="3" type="ORF">CSOJ01_02961</name>
</gene>
<dbReference type="PANTHER" id="PTHR37048:SF2">
    <property type="entry name" value="QUESTIONABLE PROTEIN"/>
    <property type="match status" value="1"/>
</dbReference>
<feature type="transmembrane region" description="Helical" evidence="2">
    <location>
        <begin position="483"/>
        <end position="502"/>
    </location>
</feature>
<dbReference type="EMBL" id="WIGN01000028">
    <property type="protein sequence ID" value="KAF6816338.1"/>
    <property type="molecule type" value="Genomic_DNA"/>
</dbReference>
<dbReference type="Proteomes" id="UP000652219">
    <property type="component" value="Unassembled WGS sequence"/>
</dbReference>
<reference evidence="3 4" key="1">
    <citation type="journal article" date="2020" name="Phytopathology">
        <title>Genome Sequence Resources of Colletotrichum truncatum, C. plurivorum, C. musicola, and C. sojae: Four Species Pathogenic to Soybean (Glycine max).</title>
        <authorList>
            <person name="Rogerio F."/>
            <person name="Boufleur T.R."/>
            <person name="Ciampi-Guillardi M."/>
            <person name="Sukno S.A."/>
            <person name="Thon M.R."/>
            <person name="Massola Junior N.S."/>
            <person name="Baroncelli R."/>
        </authorList>
    </citation>
    <scope>NUCLEOTIDE SEQUENCE [LARGE SCALE GENOMIC DNA]</scope>
    <source>
        <strain evidence="3 4">LFN0009</strain>
    </source>
</reference>
<feature type="compositionally biased region" description="Gly residues" evidence="1">
    <location>
        <begin position="456"/>
        <end position="469"/>
    </location>
</feature>
<name>A0A8H6JPJ9_9PEZI</name>
<comment type="caution">
    <text evidence="3">The sequence shown here is derived from an EMBL/GenBank/DDBJ whole genome shotgun (WGS) entry which is preliminary data.</text>
</comment>
<feature type="region of interest" description="Disordered" evidence="1">
    <location>
        <begin position="409"/>
        <end position="469"/>
    </location>
</feature>
<evidence type="ECO:0000256" key="1">
    <source>
        <dbReference type="SAM" id="MobiDB-lite"/>
    </source>
</evidence>
<organism evidence="3 4">
    <name type="scientific">Colletotrichum sojae</name>
    <dbReference type="NCBI Taxonomy" id="2175907"/>
    <lineage>
        <taxon>Eukaryota</taxon>
        <taxon>Fungi</taxon>
        <taxon>Dikarya</taxon>
        <taxon>Ascomycota</taxon>
        <taxon>Pezizomycotina</taxon>
        <taxon>Sordariomycetes</taxon>
        <taxon>Hypocreomycetidae</taxon>
        <taxon>Glomerellales</taxon>
        <taxon>Glomerellaceae</taxon>
        <taxon>Colletotrichum</taxon>
        <taxon>Colletotrichum orchidearum species complex</taxon>
    </lineage>
</organism>
<evidence type="ECO:0000313" key="3">
    <source>
        <dbReference type="EMBL" id="KAF6816338.1"/>
    </source>
</evidence>
<keyword evidence="2" id="KW-1133">Transmembrane helix</keyword>
<sequence>MAANAYAADTGGDDKESDLDVKPPVSKRAKADGNLVGNLTGRSIDLTVDKKEHDNDVQLFGNASGRMTGQFWFMTARIRAQKDFHLIRYVHVGIHSIALHIGAQRWLWALTMRRMSLEDMRLTLSFCAAQELSVAELWNHDERPGWPRASPRCNNNPKTFFEGPSFFRVRFPVWFPVQEPPEKPLSPTPAPRPPALELFFRLSHLPSEDDMSPSDQWECTLAGVIRWLKAKEDIAEGLRPDIEDGVYNHPVVIISGDVRGDRLVVFMVTSLASRTLDKACADRRYAASRDRYLPIFPSPPSNGIQLHLTKDSPPLSKDSYVSMGDMFQVAPDALRPYKIRAFGRAETRLEEESFRVMMELAQRQPGFLAFMDKFKFGGVSVPAKLKTGGASVPAKIPVVRPEETLSPIEDVVVPTTTAPIEVPTPDAPAAEEESADAPAPTEPATPRPKDSPDDGVGPGPGQDEGQGVEGIGEVVGGIKAHEILFVLAAFLAIMGCVVCLCFPRNLEPLG</sequence>
<proteinExistence type="predicted"/>
<feature type="compositionally biased region" description="Basic and acidic residues" evidence="1">
    <location>
        <begin position="12"/>
        <end position="21"/>
    </location>
</feature>
<evidence type="ECO:0000313" key="4">
    <source>
        <dbReference type="Proteomes" id="UP000652219"/>
    </source>
</evidence>
<dbReference type="AlphaFoldDB" id="A0A8H6JPJ9"/>